<gene>
    <name evidence="7" type="ORF">MSAN_01260600</name>
</gene>
<dbReference type="SUPFAM" id="SSF55315">
    <property type="entry name" value="L30e-like"/>
    <property type="match status" value="1"/>
</dbReference>
<keyword evidence="4" id="KW-0648">Protein biosynthesis</keyword>
<comment type="caution">
    <text evidence="7">The sequence shown here is derived from an EMBL/GenBank/DDBJ whole genome shotgun (WGS) entry which is preliminary data.</text>
</comment>
<organism evidence="7 8">
    <name type="scientific">Mycena sanguinolenta</name>
    <dbReference type="NCBI Taxonomy" id="230812"/>
    <lineage>
        <taxon>Eukaryota</taxon>
        <taxon>Fungi</taxon>
        <taxon>Dikarya</taxon>
        <taxon>Basidiomycota</taxon>
        <taxon>Agaricomycotina</taxon>
        <taxon>Agaricomycetes</taxon>
        <taxon>Agaricomycetidae</taxon>
        <taxon>Agaricales</taxon>
        <taxon>Marasmiineae</taxon>
        <taxon>Mycenaceae</taxon>
        <taxon>Mycena</taxon>
    </lineage>
</organism>
<dbReference type="AlphaFoldDB" id="A0A8H7D518"/>
<dbReference type="InterPro" id="IPR005141">
    <property type="entry name" value="eRF1_2"/>
</dbReference>
<dbReference type="InterPro" id="IPR029064">
    <property type="entry name" value="Ribosomal_eL30-like_sf"/>
</dbReference>
<dbReference type="Proteomes" id="UP000623467">
    <property type="component" value="Unassembled WGS sequence"/>
</dbReference>
<reference evidence="7" key="1">
    <citation type="submission" date="2020-05" db="EMBL/GenBank/DDBJ databases">
        <title>Mycena genomes resolve the evolution of fungal bioluminescence.</title>
        <authorList>
            <person name="Tsai I.J."/>
        </authorList>
    </citation>
    <scope>NUCLEOTIDE SEQUENCE</scope>
    <source>
        <strain evidence="7">160909Yilan</strain>
    </source>
</reference>
<evidence type="ECO:0000313" key="8">
    <source>
        <dbReference type="Proteomes" id="UP000623467"/>
    </source>
</evidence>
<dbReference type="GO" id="GO:0003747">
    <property type="term" value="F:translation release factor activity"/>
    <property type="evidence" value="ECO:0007669"/>
    <property type="project" value="InterPro"/>
</dbReference>
<dbReference type="InterPro" id="IPR042226">
    <property type="entry name" value="eFR1_2_sf"/>
</dbReference>
<evidence type="ECO:0000259" key="6">
    <source>
        <dbReference type="SMART" id="SM01194"/>
    </source>
</evidence>
<evidence type="ECO:0000256" key="2">
    <source>
        <dbReference type="ARBA" id="ARBA00005326"/>
    </source>
</evidence>
<dbReference type="Pfam" id="PF03463">
    <property type="entry name" value="eRF1_1"/>
    <property type="match status" value="1"/>
</dbReference>
<dbReference type="SMART" id="SM01194">
    <property type="entry name" value="eRF1_1"/>
    <property type="match status" value="1"/>
</dbReference>
<keyword evidence="3" id="KW-0963">Cytoplasm</keyword>
<feature type="region of interest" description="Disordered" evidence="5">
    <location>
        <begin position="443"/>
        <end position="476"/>
    </location>
</feature>
<dbReference type="NCBIfam" id="TIGR03676">
    <property type="entry name" value="aRF1_eRF1"/>
    <property type="match status" value="1"/>
</dbReference>
<protein>
    <submittedName>
        <fullName evidence="7">Peptide chain release factor eRF/aRF subunit 1</fullName>
    </submittedName>
</protein>
<accession>A0A8H7D518</accession>
<name>A0A8H7D518_9AGAR</name>
<evidence type="ECO:0000256" key="5">
    <source>
        <dbReference type="SAM" id="MobiDB-lite"/>
    </source>
</evidence>
<dbReference type="FunFam" id="3.30.1330.30:FF:000032">
    <property type="entry name" value="Eukaryotic peptide chain release factor subunit 1"/>
    <property type="match status" value="1"/>
</dbReference>
<dbReference type="InterPro" id="IPR005140">
    <property type="entry name" value="eRF1_Pelota-like_N"/>
</dbReference>
<proteinExistence type="inferred from homology"/>
<dbReference type="Pfam" id="PF03464">
    <property type="entry name" value="eRF1_2"/>
    <property type="match status" value="1"/>
</dbReference>
<dbReference type="SUPFAM" id="SSF55481">
    <property type="entry name" value="N-terminal domain of eukaryotic peptide chain release factor subunit 1, ERF1"/>
    <property type="match status" value="2"/>
</dbReference>
<comment type="subcellular location">
    <subcellularLocation>
        <location evidence="1">Cytoplasm</location>
    </subcellularLocation>
</comment>
<dbReference type="OrthoDB" id="10254527at2759"/>
<evidence type="ECO:0000256" key="3">
    <source>
        <dbReference type="ARBA" id="ARBA00022490"/>
    </source>
</evidence>
<feature type="domain" description="eRF1/Pelota-like N-terminal" evidence="6">
    <location>
        <begin position="1"/>
        <end position="179"/>
    </location>
</feature>
<sequence length="476" mass="52946">MEPERIQIWKVKQLIKTVESHRGVNTSLISLMLPAKLAIGSSQSEDSSPLVTILHERPMQLLMALSIQWLPAVNVDFIFQSELSEASAMLTQEYRTASIIKTRASRPLVLVALVNAQQSLKRYDQVPPNGLVLFVGTIVTDEGKEKKVSFHLEPHKPINTSLYICDNKFYTAGLSELLEFDSRFGFIVMDGNGVLFGTLAGDTRAIIHQFTVDLSKKHHRGGASALRFPRLPDYRRHNYLVKVTQHAVQHFITNEQVNVAGIVLAGSADFKAELSRSDMFDPRLAAKAIKVVDVSHGGETGFNQAIELSADERANFELILEKKLVRKYLAEGKQDTGLYCCGTEETSQALDRGVVETLIVWEDLDITRYTLSNAAGEEIIVYANKEQEKDREKFTDKSTGLEMEPGAEPQNLLEWLVEKYKGFGATLELVTTRSEEGAEFIKSSGGIGGLLRPKVDSDKPGSEEGDFQKESDEQVV</sequence>
<dbReference type="Gene3D" id="3.30.960.10">
    <property type="entry name" value="eRF1 domain 1"/>
    <property type="match status" value="1"/>
</dbReference>
<dbReference type="InterPro" id="IPR004403">
    <property type="entry name" value="Peptide_chain-rel_eRF1/aRF1"/>
</dbReference>
<dbReference type="PANTHER" id="PTHR10113">
    <property type="entry name" value="PEPTIDE CHAIN RELEASE FACTOR SUBUNIT 1"/>
    <property type="match status" value="1"/>
</dbReference>
<dbReference type="InterPro" id="IPR005142">
    <property type="entry name" value="eRF1_3"/>
</dbReference>
<dbReference type="Pfam" id="PF03465">
    <property type="entry name" value="eRF1_3"/>
    <property type="match status" value="1"/>
</dbReference>
<evidence type="ECO:0000313" key="7">
    <source>
        <dbReference type="EMBL" id="KAF7359186.1"/>
    </source>
</evidence>
<keyword evidence="8" id="KW-1185">Reference proteome</keyword>
<dbReference type="InterPro" id="IPR024049">
    <property type="entry name" value="eRF1_1_sf"/>
</dbReference>
<comment type="similarity">
    <text evidence="2">Belongs to the eukaryotic release factor 1 family.</text>
</comment>
<dbReference type="SUPFAM" id="SSF53137">
    <property type="entry name" value="Translational machinery components"/>
    <property type="match status" value="1"/>
</dbReference>
<feature type="compositionally biased region" description="Basic and acidic residues" evidence="5">
    <location>
        <begin position="453"/>
        <end position="476"/>
    </location>
</feature>
<dbReference type="Gene3D" id="3.30.420.60">
    <property type="entry name" value="eRF1 domain 2"/>
    <property type="match status" value="1"/>
</dbReference>
<evidence type="ECO:0000256" key="4">
    <source>
        <dbReference type="ARBA" id="ARBA00022917"/>
    </source>
</evidence>
<dbReference type="EMBL" id="JACAZH010000009">
    <property type="protein sequence ID" value="KAF7359186.1"/>
    <property type="molecule type" value="Genomic_DNA"/>
</dbReference>
<evidence type="ECO:0000256" key="1">
    <source>
        <dbReference type="ARBA" id="ARBA00004496"/>
    </source>
</evidence>
<dbReference type="GO" id="GO:0005737">
    <property type="term" value="C:cytoplasm"/>
    <property type="evidence" value="ECO:0007669"/>
    <property type="project" value="UniProtKB-SubCell"/>
</dbReference>
<dbReference type="Gene3D" id="3.30.1330.30">
    <property type="match status" value="1"/>
</dbReference>